<dbReference type="GO" id="GO:0046901">
    <property type="term" value="P:tetrahydrofolylpolyglutamate biosynthetic process"/>
    <property type="evidence" value="ECO:0000318"/>
    <property type="project" value="GO_Central"/>
</dbReference>
<evidence type="ECO:0000256" key="13">
    <source>
        <dbReference type="ARBA" id="ARBA00022842"/>
    </source>
</evidence>
<dbReference type="InterPro" id="IPR018109">
    <property type="entry name" value="Folylpolyglutamate_synth_CS"/>
</dbReference>
<dbReference type="FunFam" id="3.40.1190.10:FF:000008">
    <property type="entry name" value="Folylpolyglutamate synthase"/>
    <property type="match status" value="1"/>
</dbReference>
<keyword evidence="9 19" id="KW-0479">Metal-binding</keyword>
<feature type="binding site" evidence="19">
    <location>
        <position position="196"/>
    </location>
    <ligand>
        <name>Mg(2+)</name>
        <dbReference type="ChEBI" id="CHEBI:18420"/>
        <label>1</label>
    </ligand>
</feature>
<keyword evidence="12 18" id="KW-0067">ATP-binding</keyword>
<dbReference type="InterPro" id="IPR036565">
    <property type="entry name" value="Mur-like_cat_sf"/>
</dbReference>
<dbReference type="InterPro" id="IPR023600">
    <property type="entry name" value="Folylpolyglutamate_synth_euk"/>
</dbReference>
<comment type="similarity">
    <text evidence="5 17">Belongs to the folylpolyglutamate synthase family.</text>
</comment>
<evidence type="ECO:0000256" key="19">
    <source>
        <dbReference type="PIRSR" id="PIRSR038895-2"/>
    </source>
</evidence>
<dbReference type="PROSITE" id="PS01012">
    <property type="entry name" value="FOLYLPOLYGLU_SYNT_2"/>
    <property type="match status" value="1"/>
</dbReference>
<dbReference type="GO" id="GO:0005829">
    <property type="term" value="C:cytosol"/>
    <property type="evidence" value="ECO:0000318"/>
    <property type="project" value="GO_Central"/>
</dbReference>
<name>A9TAU6_PHYPA</name>
<evidence type="ECO:0000256" key="4">
    <source>
        <dbReference type="ARBA" id="ARBA00005150"/>
    </source>
</evidence>
<dbReference type="SUPFAM" id="SSF53244">
    <property type="entry name" value="MurD-like peptide ligases, peptide-binding domain"/>
    <property type="match status" value="1"/>
</dbReference>
<dbReference type="EnsemblPlants" id="Pp3c24_9100V3.1">
    <property type="protein sequence ID" value="Pp3c24_9100V3.1"/>
    <property type="gene ID" value="Pp3c24_9100"/>
</dbReference>
<keyword evidence="11" id="KW-0999">Mitochondrion inner membrane</keyword>
<comment type="subcellular location">
    <subcellularLocation>
        <location evidence="3">Cytoplasm</location>
    </subcellularLocation>
    <subcellularLocation>
        <location evidence="1">Mitochondrion inner membrane</location>
    </subcellularLocation>
    <subcellularLocation>
        <location evidence="2">Mitochondrion matrix</location>
    </subcellularLocation>
</comment>
<dbReference type="HOGENOM" id="CLU_015869_0_2_1"/>
<dbReference type="Gramene" id="Pp3c24_9100V3.3">
    <property type="protein sequence ID" value="Pp3c24_9100V3.3"/>
    <property type="gene ID" value="Pp3c24_9100"/>
</dbReference>
<dbReference type="UniPathway" id="UPA00850"/>
<dbReference type="GO" id="GO:0046872">
    <property type="term" value="F:metal ion binding"/>
    <property type="evidence" value="ECO:0007669"/>
    <property type="project" value="UniProtKB-KW"/>
</dbReference>
<protein>
    <recommendedName>
        <fullName evidence="17">Folylpolyglutamate synthase</fullName>
        <ecNumber evidence="17">6.3.2.17</ecNumber>
    </recommendedName>
    <alternativeName>
        <fullName evidence="17">Folylpoly-gamma-glutamate synthetase</fullName>
    </alternativeName>
    <alternativeName>
        <fullName evidence="17">Tetrahydrofolylpolyglutamate synthase</fullName>
    </alternativeName>
</protein>
<evidence type="ECO:0000256" key="1">
    <source>
        <dbReference type="ARBA" id="ARBA00004273"/>
    </source>
</evidence>
<keyword evidence="15" id="KW-0472">Membrane</keyword>
<dbReference type="STRING" id="3218.A9TAU6"/>
<dbReference type="GO" id="GO:0004326">
    <property type="term" value="F:tetrahydrofolylpolyglutamate synthase activity"/>
    <property type="evidence" value="ECO:0000318"/>
    <property type="project" value="GO_Central"/>
</dbReference>
<evidence type="ECO:0000256" key="10">
    <source>
        <dbReference type="ARBA" id="ARBA00022741"/>
    </source>
</evidence>
<dbReference type="Gene3D" id="3.40.1190.10">
    <property type="entry name" value="Mur-like, catalytic domain"/>
    <property type="match status" value="1"/>
</dbReference>
<dbReference type="EnsemblPlants" id="Pp3c24_9100V3.2">
    <property type="protein sequence ID" value="Pp3c24_9100V3.2"/>
    <property type="gene ID" value="Pp3c24_9100"/>
</dbReference>
<comment type="pathway">
    <text evidence="4 17">Cofactor biosynthesis; tetrahydrofolylpolyglutamate biosynthesis.</text>
</comment>
<dbReference type="FunCoup" id="A9TAU6">
    <property type="interactions" value="4123"/>
</dbReference>
<dbReference type="PANTHER" id="PTHR11136">
    <property type="entry name" value="FOLYLPOLYGLUTAMATE SYNTHASE-RELATED"/>
    <property type="match status" value="1"/>
</dbReference>
<proteinExistence type="inferred from homology"/>
<dbReference type="EMBL" id="ABEU02000024">
    <property type="protein sequence ID" value="PNR28235.1"/>
    <property type="molecule type" value="Genomic_DNA"/>
</dbReference>
<reference evidence="21" key="3">
    <citation type="submission" date="2020-12" db="UniProtKB">
        <authorList>
            <consortium name="EnsemblPlants"/>
        </authorList>
    </citation>
    <scope>IDENTIFICATION</scope>
</reference>
<dbReference type="SUPFAM" id="SSF53623">
    <property type="entry name" value="MurD-like peptide ligases, catalytic domain"/>
    <property type="match status" value="1"/>
</dbReference>
<evidence type="ECO:0000313" key="21">
    <source>
        <dbReference type="EnsemblPlants" id="Pp3c24_9100V3.1"/>
    </source>
</evidence>
<comment type="cofactor">
    <cofactor evidence="17">
        <name>a monovalent cation</name>
        <dbReference type="ChEBI" id="CHEBI:60242"/>
    </cofactor>
    <text evidence="17">A monovalent cation.</text>
</comment>
<feature type="binding site" evidence="18">
    <location>
        <position position="336"/>
    </location>
    <ligand>
        <name>ATP</name>
        <dbReference type="ChEBI" id="CHEBI:30616"/>
    </ligand>
</feature>
<evidence type="ECO:0000256" key="12">
    <source>
        <dbReference type="ARBA" id="ARBA00022840"/>
    </source>
</evidence>
<dbReference type="EnsemblPlants" id="Pp3c24_9100V3.3">
    <property type="protein sequence ID" value="Pp3c24_9100V3.3"/>
    <property type="gene ID" value="Pp3c24_9100"/>
</dbReference>
<accession>A9TAU6</accession>
<evidence type="ECO:0000256" key="14">
    <source>
        <dbReference type="ARBA" id="ARBA00023128"/>
    </source>
</evidence>
<dbReference type="OMA" id="ANAPANC"/>
<dbReference type="EC" id="6.3.2.17" evidence="17"/>
<dbReference type="Gramene" id="Pp3c24_9100V3.1">
    <property type="protein sequence ID" value="Pp3c24_9100V3.1"/>
    <property type="gene ID" value="Pp3c24_9100"/>
</dbReference>
<dbReference type="GO" id="GO:0005759">
    <property type="term" value="C:mitochondrial matrix"/>
    <property type="evidence" value="ECO:0007669"/>
    <property type="project" value="UniProtKB-SubCell"/>
</dbReference>
<keyword evidence="8 17" id="KW-0436">Ligase</keyword>
<dbReference type="Gene3D" id="3.90.190.20">
    <property type="entry name" value="Mur ligase, C-terminal domain"/>
    <property type="match status" value="1"/>
</dbReference>
<evidence type="ECO:0000256" key="3">
    <source>
        <dbReference type="ARBA" id="ARBA00004496"/>
    </source>
</evidence>
<sequence>MADVGVSVAPAINRTYEDAVIAMNSLITRKSNASRPDPDTFELNWRNQFQSLFKCLQVLELEEPLSRLSVIHVAGTKGKGSTCAFTERMLRESGFRTGLFTSPHLLDVRERFRLNGEEISQDRFLYHFWWCWDRLKAVNEKLPGFFRFCTLLSLRMFTEEKVDVAILEVGLGGRLDATNVVKSPVTCGIASLGFDHMELLGDTLEKIAWEKAGIFKAGVPAFTAPQLDEAMGSLLKRAKELGITLEVAPPLENYNLHGLQLGLGGQHQRVNAALAVALCKQWVMTRPPSELHDGLKKVLSNGRLPDSFVRGLQLTKWAGRAEVIHDPSGCLSFYLDGAHSPESMEACANWFCSSIRLEENLKTPEQNGSHYLSNRGADEQDWNSRGTMVRRVLLFNCMPKRDPVALLQPVVNLCSRNGFPLHAAFFVPPYSSYTSVDAPQVSTTAVDTTWQQTLQRHWESVWQNKISGESSDASPAQEEIHVSQIELLSDLRNAPEGQPQHGSCLGPSSAVLRSLPAAVDFFRNCSIHHPYLRIQVLVTGSLYLVGDVLRLLKH</sequence>
<reference evidence="20 22" key="2">
    <citation type="journal article" date="2018" name="Plant J.">
        <title>The Physcomitrella patens chromosome-scale assembly reveals moss genome structure and evolution.</title>
        <authorList>
            <person name="Lang D."/>
            <person name="Ullrich K.K."/>
            <person name="Murat F."/>
            <person name="Fuchs J."/>
            <person name="Jenkins J."/>
            <person name="Haas F.B."/>
            <person name="Piednoel M."/>
            <person name="Gundlach H."/>
            <person name="Van Bel M."/>
            <person name="Meyberg R."/>
            <person name="Vives C."/>
            <person name="Morata J."/>
            <person name="Symeonidi A."/>
            <person name="Hiss M."/>
            <person name="Muchero W."/>
            <person name="Kamisugi Y."/>
            <person name="Saleh O."/>
            <person name="Blanc G."/>
            <person name="Decker E.L."/>
            <person name="van Gessel N."/>
            <person name="Grimwood J."/>
            <person name="Hayes R.D."/>
            <person name="Graham S.W."/>
            <person name="Gunter L.E."/>
            <person name="McDaniel S.F."/>
            <person name="Hoernstein S.N.W."/>
            <person name="Larsson A."/>
            <person name="Li F.W."/>
            <person name="Perroud P.F."/>
            <person name="Phillips J."/>
            <person name="Ranjan P."/>
            <person name="Rokshar D.S."/>
            <person name="Rothfels C.J."/>
            <person name="Schneider L."/>
            <person name="Shu S."/>
            <person name="Stevenson D.W."/>
            <person name="Thummler F."/>
            <person name="Tillich M."/>
            <person name="Villarreal Aguilar J.C."/>
            <person name="Widiez T."/>
            <person name="Wong G.K."/>
            <person name="Wymore A."/>
            <person name="Zhang Y."/>
            <person name="Zimmer A.D."/>
            <person name="Quatrano R.S."/>
            <person name="Mayer K.F.X."/>
            <person name="Goodstein D."/>
            <person name="Casacuberta J.M."/>
            <person name="Vandepoele K."/>
            <person name="Reski R."/>
            <person name="Cuming A.C."/>
            <person name="Tuskan G.A."/>
            <person name="Maumus F."/>
            <person name="Salse J."/>
            <person name="Schmutz J."/>
            <person name="Rensing S.A."/>
        </authorList>
    </citation>
    <scope>NUCLEOTIDE SEQUENCE [LARGE SCALE GENOMIC DNA]</scope>
    <source>
        <strain evidence="21 22">cv. Gransden 2004</strain>
    </source>
</reference>
<dbReference type="eggNOG" id="KOG2525">
    <property type="taxonomic scope" value="Eukaryota"/>
</dbReference>
<dbReference type="KEGG" id="ppp:112276523"/>
<evidence type="ECO:0000256" key="16">
    <source>
        <dbReference type="ARBA" id="ARBA00047493"/>
    </source>
</evidence>
<dbReference type="PANTHER" id="PTHR11136:SF5">
    <property type="entry name" value="FOLYLPOLYGLUTAMATE SYNTHASE, MITOCHONDRIAL"/>
    <property type="match status" value="1"/>
</dbReference>
<dbReference type="PaxDb" id="3218-PP1S196_15V6.1"/>
<organism evidence="20">
    <name type="scientific">Physcomitrium patens</name>
    <name type="common">Spreading-leaved earth moss</name>
    <name type="synonym">Physcomitrella patens</name>
    <dbReference type="NCBI Taxonomy" id="3218"/>
    <lineage>
        <taxon>Eukaryota</taxon>
        <taxon>Viridiplantae</taxon>
        <taxon>Streptophyta</taxon>
        <taxon>Embryophyta</taxon>
        <taxon>Bryophyta</taxon>
        <taxon>Bryophytina</taxon>
        <taxon>Bryopsida</taxon>
        <taxon>Funariidae</taxon>
        <taxon>Funariales</taxon>
        <taxon>Funariaceae</taxon>
        <taxon>Physcomitrium</taxon>
    </lineage>
</organism>
<evidence type="ECO:0000256" key="5">
    <source>
        <dbReference type="ARBA" id="ARBA00008276"/>
    </source>
</evidence>
<dbReference type="OrthoDB" id="5212574at2759"/>
<evidence type="ECO:0000256" key="2">
    <source>
        <dbReference type="ARBA" id="ARBA00004305"/>
    </source>
</evidence>
<evidence type="ECO:0000256" key="17">
    <source>
        <dbReference type="PIRNR" id="PIRNR038895"/>
    </source>
</evidence>
<dbReference type="InterPro" id="IPR001645">
    <property type="entry name" value="Folylpolyglutamate_synth"/>
</dbReference>
<evidence type="ECO:0000256" key="7">
    <source>
        <dbReference type="ARBA" id="ARBA00022563"/>
    </source>
</evidence>
<evidence type="ECO:0000256" key="6">
    <source>
        <dbReference type="ARBA" id="ARBA00022490"/>
    </source>
</evidence>
<evidence type="ECO:0000313" key="22">
    <source>
        <dbReference type="Proteomes" id="UP000006727"/>
    </source>
</evidence>
<comment type="catalytic activity">
    <reaction evidence="16 17">
        <text>(6S)-5,6,7,8-tetrahydrofolyl-(gamma-L-Glu)(n) + L-glutamate + ATP = (6S)-5,6,7,8-tetrahydrofolyl-(gamma-L-Glu)(n+1) + ADP + phosphate + H(+)</text>
        <dbReference type="Rhea" id="RHEA:10580"/>
        <dbReference type="Rhea" id="RHEA-COMP:14738"/>
        <dbReference type="Rhea" id="RHEA-COMP:14740"/>
        <dbReference type="ChEBI" id="CHEBI:15378"/>
        <dbReference type="ChEBI" id="CHEBI:29985"/>
        <dbReference type="ChEBI" id="CHEBI:30616"/>
        <dbReference type="ChEBI" id="CHEBI:43474"/>
        <dbReference type="ChEBI" id="CHEBI:141005"/>
        <dbReference type="ChEBI" id="CHEBI:456216"/>
        <dbReference type="EC" id="6.3.2.17"/>
    </reaction>
</comment>
<keyword evidence="22" id="KW-1185">Reference proteome</keyword>
<dbReference type="GO" id="GO:0005737">
    <property type="term" value="C:cytoplasm"/>
    <property type="evidence" value="ECO:0000318"/>
    <property type="project" value="GO_Central"/>
</dbReference>
<evidence type="ECO:0000256" key="18">
    <source>
        <dbReference type="PIRSR" id="PIRSR038895-1"/>
    </source>
</evidence>
<feature type="binding site" evidence="19">
    <location>
        <position position="168"/>
    </location>
    <ligand>
        <name>Mg(2+)</name>
        <dbReference type="ChEBI" id="CHEBI:18420"/>
        <label>1</label>
    </ligand>
</feature>
<comment type="function">
    <text evidence="17">Catalyzes conversion of folates to polyglutamate derivatives allowing concentration of folate compounds in the cell and the intracellular retention of these cofactors, which are important substrates for most of the folate-dependent enzymes that are involved in one-carbon transfer reactions involved in purine, pyrimidine and amino acid synthesis.</text>
</comment>
<dbReference type="AlphaFoldDB" id="A9TAU6"/>
<dbReference type="GO" id="GO:0005743">
    <property type="term" value="C:mitochondrial inner membrane"/>
    <property type="evidence" value="ECO:0007669"/>
    <property type="project" value="UniProtKB-SubCell"/>
</dbReference>
<dbReference type="GO" id="GO:0005524">
    <property type="term" value="F:ATP binding"/>
    <property type="evidence" value="ECO:0007669"/>
    <property type="project" value="UniProtKB-KW"/>
</dbReference>
<keyword evidence="6" id="KW-0963">Cytoplasm</keyword>
<dbReference type="RefSeq" id="XP_024363683.1">
    <property type="nucleotide sequence ID" value="XM_024507915.2"/>
</dbReference>
<feature type="binding site" evidence="19">
    <location>
        <position position="102"/>
    </location>
    <ligand>
        <name>Mg(2+)</name>
        <dbReference type="ChEBI" id="CHEBI:18420"/>
        <label>1</label>
    </ligand>
</feature>
<dbReference type="GO" id="GO:0005739">
    <property type="term" value="C:mitochondrion"/>
    <property type="evidence" value="ECO:0000318"/>
    <property type="project" value="GO_Central"/>
</dbReference>
<keyword evidence="10 18" id="KW-0547">Nucleotide-binding</keyword>
<dbReference type="PIRSF" id="PIRSF038895">
    <property type="entry name" value="FPGS"/>
    <property type="match status" value="1"/>
</dbReference>
<evidence type="ECO:0000256" key="15">
    <source>
        <dbReference type="ARBA" id="ARBA00023136"/>
    </source>
</evidence>
<reference evidence="20 22" key="1">
    <citation type="journal article" date="2008" name="Science">
        <title>The Physcomitrella genome reveals evolutionary insights into the conquest of land by plants.</title>
        <authorList>
            <person name="Rensing S."/>
            <person name="Lang D."/>
            <person name="Zimmer A."/>
            <person name="Terry A."/>
            <person name="Salamov A."/>
            <person name="Shapiro H."/>
            <person name="Nishiyama T."/>
            <person name="Perroud P.-F."/>
            <person name="Lindquist E."/>
            <person name="Kamisugi Y."/>
            <person name="Tanahashi T."/>
            <person name="Sakakibara K."/>
            <person name="Fujita T."/>
            <person name="Oishi K."/>
            <person name="Shin-I T."/>
            <person name="Kuroki Y."/>
            <person name="Toyoda A."/>
            <person name="Suzuki Y."/>
            <person name="Hashimoto A."/>
            <person name="Yamaguchi K."/>
            <person name="Sugano A."/>
            <person name="Kohara Y."/>
            <person name="Fujiyama A."/>
            <person name="Anterola A."/>
            <person name="Aoki S."/>
            <person name="Ashton N."/>
            <person name="Barbazuk W.B."/>
            <person name="Barker E."/>
            <person name="Bennetzen J."/>
            <person name="Bezanilla M."/>
            <person name="Blankenship R."/>
            <person name="Cho S.H."/>
            <person name="Dutcher S."/>
            <person name="Estelle M."/>
            <person name="Fawcett J.A."/>
            <person name="Gundlach H."/>
            <person name="Hanada K."/>
            <person name="Heyl A."/>
            <person name="Hicks K.A."/>
            <person name="Hugh J."/>
            <person name="Lohr M."/>
            <person name="Mayer K."/>
            <person name="Melkozernov A."/>
            <person name="Murata T."/>
            <person name="Nelson D."/>
            <person name="Pils B."/>
            <person name="Prigge M."/>
            <person name="Reiss B."/>
            <person name="Renner T."/>
            <person name="Rombauts S."/>
            <person name="Rushton P."/>
            <person name="Sanderfoot A."/>
            <person name="Schween G."/>
            <person name="Shiu S.-H."/>
            <person name="Stueber K."/>
            <person name="Theodoulou F.L."/>
            <person name="Tu H."/>
            <person name="Van de Peer Y."/>
            <person name="Verrier P.J."/>
            <person name="Waters E."/>
            <person name="Wood A."/>
            <person name="Yang L."/>
            <person name="Cove D."/>
            <person name="Cuming A."/>
            <person name="Hasebe M."/>
            <person name="Lucas S."/>
            <person name="Mishler D.B."/>
            <person name="Reski R."/>
            <person name="Grigoriev I."/>
            <person name="Quatrano R.S."/>
            <person name="Boore J.L."/>
        </authorList>
    </citation>
    <scope>NUCLEOTIDE SEQUENCE [LARGE SCALE GENOMIC DNA]</scope>
    <source>
        <strain evidence="21 22">cv. Gransden 2004</strain>
    </source>
</reference>
<dbReference type="GO" id="GO:0006730">
    <property type="term" value="P:one-carbon metabolic process"/>
    <property type="evidence" value="ECO:0007669"/>
    <property type="project" value="UniProtKB-KW"/>
</dbReference>
<evidence type="ECO:0000256" key="9">
    <source>
        <dbReference type="ARBA" id="ARBA00022723"/>
    </source>
</evidence>
<dbReference type="InterPro" id="IPR036615">
    <property type="entry name" value="Mur_ligase_C_dom_sf"/>
</dbReference>
<keyword evidence="7 17" id="KW-0554">One-carbon metabolism</keyword>
<evidence type="ECO:0000256" key="11">
    <source>
        <dbReference type="ARBA" id="ARBA00022792"/>
    </source>
</evidence>
<dbReference type="Proteomes" id="UP000006727">
    <property type="component" value="Chromosome 24"/>
</dbReference>
<dbReference type="GeneID" id="112276523"/>
<dbReference type="PROSITE" id="PS01011">
    <property type="entry name" value="FOLYLPOLYGLU_SYNT_1"/>
    <property type="match status" value="1"/>
</dbReference>
<evidence type="ECO:0000256" key="8">
    <source>
        <dbReference type="ARBA" id="ARBA00022598"/>
    </source>
</evidence>
<keyword evidence="14" id="KW-0496">Mitochondrion</keyword>
<dbReference type="Gramene" id="Pp3c24_9100V3.2">
    <property type="protein sequence ID" value="Pp3c24_9100V3.2"/>
    <property type="gene ID" value="Pp3c24_9100"/>
</dbReference>
<feature type="binding site" evidence="18">
    <location>
        <position position="320"/>
    </location>
    <ligand>
        <name>ATP</name>
        <dbReference type="ChEBI" id="CHEBI:30616"/>
    </ligand>
</feature>
<dbReference type="NCBIfam" id="TIGR01499">
    <property type="entry name" value="folC"/>
    <property type="match status" value="1"/>
</dbReference>
<keyword evidence="13 19" id="KW-0460">Magnesium</keyword>
<gene>
    <name evidence="21" type="primary">LOC112276523</name>
    <name evidence="20" type="ORF">PHYPA_028827</name>
</gene>
<evidence type="ECO:0000313" key="20">
    <source>
        <dbReference type="EMBL" id="PNR28235.1"/>
    </source>
</evidence>